<dbReference type="HAMAP" id="MF_00180">
    <property type="entry name" value="RibB"/>
    <property type="match status" value="1"/>
</dbReference>
<proteinExistence type="inferred from homology"/>
<evidence type="ECO:0000256" key="16">
    <source>
        <dbReference type="ARBA" id="ARBA00023239"/>
    </source>
</evidence>
<keyword evidence="16 20" id="KW-0456">Lyase</keyword>
<dbReference type="GO" id="GO:0009231">
    <property type="term" value="P:riboflavin biosynthetic process"/>
    <property type="evidence" value="ECO:0007669"/>
    <property type="project" value="UniProtKB-UniRule"/>
</dbReference>
<evidence type="ECO:0000256" key="11">
    <source>
        <dbReference type="ARBA" id="ARBA00022801"/>
    </source>
</evidence>
<evidence type="ECO:0000256" key="12">
    <source>
        <dbReference type="ARBA" id="ARBA00022833"/>
    </source>
</evidence>
<dbReference type="InterPro" id="IPR032677">
    <property type="entry name" value="GTP_cyclohydro_II"/>
</dbReference>
<evidence type="ECO:0000256" key="7">
    <source>
        <dbReference type="ARBA" id="ARBA00008976"/>
    </source>
</evidence>
<dbReference type="PIRSF" id="PIRSF001259">
    <property type="entry name" value="RibA"/>
    <property type="match status" value="1"/>
</dbReference>
<feature type="binding site" evidence="20">
    <location>
        <position position="32"/>
    </location>
    <ligand>
        <name>D-ribulose 5-phosphate</name>
        <dbReference type="ChEBI" id="CHEBI:58121"/>
    </ligand>
</feature>
<evidence type="ECO:0000256" key="13">
    <source>
        <dbReference type="ARBA" id="ARBA00022842"/>
    </source>
</evidence>
<comment type="catalytic activity">
    <reaction evidence="19 20">
        <text>GTP + 4 H2O = 2,5-diamino-6-hydroxy-4-(5-phosphoribosylamino)-pyrimidine + formate + 2 phosphate + 3 H(+)</text>
        <dbReference type="Rhea" id="RHEA:23704"/>
        <dbReference type="ChEBI" id="CHEBI:15377"/>
        <dbReference type="ChEBI" id="CHEBI:15378"/>
        <dbReference type="ChEBI" id="CHEBI:15740"/>
        <dbReference type="ChEBI" id="CHEBI:37565"/>
        <dbReference type="ChEBI" id="CHEBI:43474"/>
        <dbReference type="ChEBI" id="CHEBI:58614"/>
        <dbReference type="EC" id="3.5.4.25"/>
    </reaction>
</comment>
<protein>
    <recommendedName>
        <fullName evidence="20">Riboflavin biosynthesis protein RibBA</fullName>
    </recommendedName>
    <domain>
        <recommendedName>
            <fullName evidence="20">3,4-dihydroxy-2-butanone 4-phosphate synthase</fullName>
            <shortName evidence="20">DHBP synthase</shortName>
            <ecNumber evidence="20">4.1.99.12</ecNumber>
        </recommendedName>
    </domain>
    <domain>
        <recommendedName>
            <fullName evidence="20">GTP cyclohydrolase-2</fullName>
            <ecNumber evidence="20">3.5.4.25</ecNumber>
        </recommendedName>
        <alternativeName>
            <fullName evidence="20">GTP cyclohydrolase II</fullName>
        </alternativeName>
    </domain>
</protein>
<evidence type="ECO:0000256" key="4">
    <source>
        <dbReference type="ARBA" id="ARBA00004853"/>
    </source>
</evidence>
<evidence type="ECO:0000259" key="21">
    <source>
        <dbReference type="Pfam" id="PF00925"/>
    </source>
</evidence>
<comment type="catalytic activity">
    <reaction evidence="1 20">
        <text>D-ribulose 5-phosphate = (2S)-2-hydroxy-3-oxobutyl phosphate + formate + H(+)</text>
        <dbReference type="Rhea" id="RHEA:18457"/>
        <dbReference type="ChEBI" id="CHEBI:15378"/>
        <dbReference type="ChEBI" id="CHEBI:15740"/>
        <dbReference type="ChEBI" id="CHEBI:58121"/>
        <dbReference type="ChEBI" id="CHEBI:58830"/>
        <dbReference type="EC" id="4.1.99.12"/>
    </reaction>
</comment>
<dbReference type="Gene3D" id="3.90.870.10">
    <property type="entry name" value="DHBP synthase"/>
    <property type="match status" value="1"/>
</dbReference>
<keyword evidence="9 20" id="KW-0479">Metal-binding</keyword>
<evidence type="ECO:0000256" key="6">
    <source>
        <dbReference type="ARBA" id="ARBA00005520"/>
    </source>
</evidence>
<feature type="active site" description="Proton acceptor; for GTP cyclohydrolase activity" evidence="20">
    <location>
        <position position="329"/>
    </location>
</feature>
<dbReference type="RefSeq" id="WP_126924705.1">
    <property type="nucleotide sequence ID" value="NZ_ML133699.1"/>
</dbReference>
<feature type="binding site" evidence="20">
    <location>
        <position position="272"/>
    </location>
    <ligand>
        <name>GTP</name>
        <dbReference type="ChEBI" id="CHEBI:37565"/>
    </ligand>
</feature>
<reference evidence="23" key="1">
    <citation type="submission" date="2018-11" db="EMBL/GenBank/DDBJ databases">
        <title>Rhizobium chutanense sp. nov., isolated from root nodules of Phaseolus vulgaris in China.</title>
        <authorList>
            <person name="Huo Y."/>
        </authorList>
    </citation>
    <scope>NUCLEOTIDE SEQUENCE [LARGE SCALE GENOMIC DNA]</scope>
    <source>
        <strain evidence="23">CCBAU 65647</strain>
    </source>
</reference>
<feature type="binding site" evidence="20">
    <location>
        <position position="357"/>
    </location>
    <ligand>
        <name>GTP</name>
        <dbReference type="ChEBI" id="CHEBI:37565"/>
    </ligand>
</feature>
<dbReference type="EC" id="3.5.4.25" evidence="20"/>
<comment type="function">
    <text evidence="3 20">Catalyzes the conversion of D-ribulose 5-phosphate to formate and 3,4-dihydroxy-2-butanone 4-phosphate.</text>
</comment>
<comment type="caution">
    <text evidence="22">The sequence shown here is derived from an EMBL/GenBank/DDBJ whole genome shotgun (WGS) entry which is preliminary data.</text>
</comment>
<evidence type="ECO:0000256" key="2">
    <source>
        <dbReference type="ARBA" id="ARBA00001936"/>
    </source>
</evidence>
<feature type="binding site" evidence="20">
    <location>
        <position position="143"/>
    </location>
    <ligand>
        <name>Mg(2+)</name>
        <dbReference type="ChEBI" id="CHEBI:18420"/>
        <label>2</label>
    </ligand>
</feature>
<evidence type="ECO:0000256" key="1">
    <source>
        <dbReference type="ARBA" id="ARBA00000141"/>
    </source>
</evidence>
<feature type="site" description="Essential for DHBP synthase activity" evidence="20">
    <location>
        <position position="126"/>
    </location>
</feature>
<keyword evidence="10 20" id="KW-0547">Nucleotide-binding</keyword>
<dbReference type="GO" id="GO:0005525">
    <property type="term" value="F:GTP binding"/>
    <property type="evidence" value="ECO:0007669"/>
    <property type="project" value="UniProtKB-KW"/>
</dbReference>
<evidence type="ECO:0000313" key="23">
    <source>
        <dbReference type="Proteomes" id="UP000278823"/>
    </source>
</evidence>
<evidence type="ECO:0000256" key="10">
    <source>
        <dbReference type="ARBA" id="ARBA00022741"/>
    </source>
</evidence>
<comment type="similarity">
    <text evidence="6 20">In the N-terminal section; belongs to the DHBP synthase family.</text>
</comment>
<evidence type="ECO:0000256" key="19">
    <source>
        <dbReference type="ARBA" id="ARBA00049295"/>
    </source>
</evidence>
<comment type="pathway">
    <text evidence="4 20">Cofactor biosynthesis; riboflavin biosynthesis; 5-amino-6-(D-ribitylamino)uracil from GTP: step 1/4.</text>
</comment>
<evidence type="ECO:0000256" key="17">
    <source>
        <dbReference type="ARBA" id="ARBA00023268"/>
    </source>
</evidence>
<dbReference type="NCBIfam" id="NF001591">
    <property type="entry name" value="PRK00393.1"/>
    <property type="match status" value="1"/>
</dbReference>
<feature type="binding site" evidence="20">
    <location>
        <position position="164"/>
    </location>
    <ligand>
        <name>D-ribulose 5-phosphate</name>
        <dbReference type="ChEBI" id="CHEBI:58121"/>
    </ligand>
</feature>
<dbReference type="Gene3D" id="3.40.50.10990">
    <property type="entry name" value="GTP cyclohydrolase II"/>
    <property type="match status" value="1"/>
</dbReference>
<feature type="binding site" evidence="20">
    <location>
        <position position="269"/>
    </location>
    <ligand>
        <name>Zn(2+)</name>
        <dbReference type="ChEBI" id="CHEBI:29105"/>
        <note>catalytic</note>
    </ligand>
</feature>
<keyword evidence="23" id="KW-1185">Reference proteome</keyword>
<dbReference type="GO" id="GO:0030145">
    <property type="term" value="F:manganese ion binding"/>
    <property type="evidence" value="ECO:0007669"/>
    <property type="project" value="UniProtKB-UniRule"/>
</dbReference>
<dbReference type="SUPFAM" id="SSF142695">
    <property type="entry name" value="RibA-like"/>
    <property type="match status" value="1"/>
</dbReference>
<feature type="binding site" evidence="20">
    <location>
        <position position="352"/>
    </location>
    <ligand>
        <name>GTP</name>
        <dbReference type="ChEBI" id="CHEBI:37565"/>
    </ligand>
</feature>
<keyword evidence="14 20" id="KW-0342">GTP-binding</keyword>
<feature type="binding site" evidence="20">
    <location>
        <begin position="251"/>
        <end position="255"/>
    </location>
    <ligand>
        <name>GTP</name>
        <dbReference type="ChEBI" id="CHEBI:37565"/>
    </ligand>
</feature>
<feature type="binding site" evidence="20">
    <location>
        <position position="267"/>
    </location>
    <ligand>
        <name>Zn(2+)</name>
        <dbReference type="ChEBI" id="CHEBI:29105"/>
        <note>catalytic</note>
    </ligand>
</feature>
<dbReference type="GO" id="GO:0000287">
    <property type="term" value="F:magnesium ion binding"/>
    <property type="evidence" value="ECO:0007669"/>
    <property type="project" value="UniProtKB-UniRule"/>
</dbReference>
<dbReference type="FunFam" id="3.90.870.10:FF:000001">
    <property type="entry name" value="Riboflavin biosynthesis protein RibBA"/>
    <property type="match status" value="1"/>
</dbReference>
<comment type="cofactor">
    <cofactor evidence="2">
        <name>Mn(2+)</name>
        <dbReference type="ChEBI" id="CHEBI:29035"/>
    </cofactor>
</comment>
<dbReference type="HAMAP" id="MF_01283">
    <property type="entry name" value="RibBA"/>
    <property type="match status" value="1"/>
</dbReference>
<comment type="similarity">
    <text evidence="7 20">In the C-terminal section; belongs to the GTP cyclohydrolase II family.</text>
</comment>
<evidence type="ECO:0000256" key="14">
    <source>
        <dbReference type="ARBA" id="ARBA00023134"/>
    </source>
</evidence>
<dbReference type="InterPro" id="IPR036144">
    <property type="entry name" value="RibA-like_sf"/>
</dbReference>
<dbReference type="EC" id="4.1.99.12" evidence="20"/>
<evidence type="ECO:0000313" key="22">
    <source>
        <dbReference type="EMBL" id="RUM20487.1"/>
    </source>
</evidence>
<dbReference type="NCBIfam" id="NF006803">
    <property type="entry name" value="PRK09311.1"/>
    <property type="match status" value="1"/>
</dbReference>
<dbReference type="PANTHER" id="PTHR21327:SF18">
    <property type="entry name" value="3,4-DIHYDROXY-2-BUTANONE 4-PHOSPHATE SYNTHASE"/>
    <property type="match status" value="1"/>
</dbReference>
<dbReference type="CDD" id="cd00641">
    <property type="entry name" value="GTP_cyclohydro2"/>
    <property type="match status" value="1"/>
</dbReference>
<sequence length="406" mass="43279">MAFSTIEDAIAAVARGEMIIVVDDESRENEGDLVIAGDAVDPAAIAFMMNHARGLVCVSLPGERLDELDMPLMVRNNSESMKTAFTVSVDLMEGISTGISAADRAKTIRALVDPTSKPDDFARPGHIFPLRANPKGVLGRPGHTEAAVDLCRLAGRMPCGVICEIAKDDGTMARVPDLEIFAATHGLHLVTIEALIEYRRHAENVVEITAKSEMPTPHGKFEAITFTDTVSGVEHVALVMGDLSRGPFPVRIHSECLTGEAFGSLRCDCGDQLEMALSIIGDEGVGCLIYMRGHEGRGIGLGRKIAAYGLQDSGLDTVQANKALGLPADARDYTAAASLLTQLGVSEVVLLTNNPDKVAAMEESGIVVKARRGLFAATQANNVAYLTTKREKFGHFLEPAWALEAG</sequence>
<dbReference type="GO" id="GO:0008270">
    <property type="term" value="F:zinc ion binding"/>
    <property type="evidence" value="ECO:0007669"/>
    <property type="project" value="UniProtKB-UniRule"/>
</dbReference>
<feature type="binding site" evidence="20">
    <location>
        <begin position="27"/>
        <end position="28"/>
    </location>
    <ligand>
        <name>D-ribulose 5-phosphate</name>
        <dbReference type="ChEBI" id="CHEBI:58121"/>
    </ligand>
</feature>
<dbReference type="UniPathway" id="UPA00275">
    <property type="reaction ID" value="UER00399"/>
</dbReference>
<comment type="pathway">
    <text evidence="5 20">Cofactor biosynthesis; riboflavin biosynthesis; 2-hydroxy-3-oxobutyl phosphate from D-ribulose 5-phosphate: step 1/1.</text>
</comment>
<dbReference type="InterPro" id="IPR000422">
    <property type="entry name" value="DHBP_synthase_RibB"/>
</dbReference>
<organism evidence="22 23">
    <name type="scientific">Rhizobium vallis</name>
    <dbReference type="NCBI Taxonomy" id="634290"/>
    <lineage>
        <taxon>Bacteria</taxon>
        <taxon>Pseudomonadati</taxon>
        <taxon>Pseudomonadota</taxon>
        <taxon>Alphaproteobacteria</taxon>
        <taxon>Hyphomicrobiales</taxon>
        <taxon>Rhizobiaceae</taxon>
        <taxon>Rhizobium/Agrobacterium group</taxon>
        <taxon>Rhizobium</taxon>
    </lineage>
</organism>
<feature type="region of interest" description="DHBP synthase" evidence="20">
    <location>
        <begin position="1"/>
        <end position="201"/>
    </location>
</feature>
<dbReference type="GO" id="GO:0003935">
    <property type="term" value="F:GTP cyclohydrolase II activity"/>
    <property type="evidence" value="ECO:0007669"/>
    <property type="project" value="UniProtKB-UniRule"/>
</dbReference>
<feature type="binding site" evidence="20">
    <location>
        <position position="317"/>
    </location>
    <ligand>
        <name>GTP</name>
        <dbReference type="ChEBI" id="CHEBI:37565"/>
    </ligand>
</feature>
<dbReference type="SUPFAM" id="SSF55821">
    <property type="entry name" value="YrdC/RibB"/>
    <property type="match status" value="1"/>
</dbReference>
<feature type="domain" description="GTP cyclohydrolase II" evidence="21">
    <location>
        <begin position="210"/>
        <end position="371"/>
    </location>
</feature>
<dbReference type="Pfam" id="PF00925">
    <property type="entry name" value="GTP_cyclohydro2"/>
    <property type="match status" value="1"/>
</dbReference>
<dbReference type="Pfam" id="PF00926">
    <property type="entry name" value="DHBP_synthase"/>
    <property type="match status" value="1"/>
</dbReference>
<evidence type="ECO:0000256" key="5">
    <source>
        <dbReference type="ARBA" id="ARBA00004904"/>
    </source>
</evidence>
<evidence type="ECO:0000256" key="8">
    <source>
        <dbReference type="ARBA" id="ARBA00022619"/>
    </source>
</evidence>
<comment type="cofactor">
    <cofactor evidence="20">
        <name>Mg(2+)</name>
        <dbReference type="ChEBI" id="CHEBI:18420"/>
    </cofactor>
    <cofactor evidence="20">
        <name>Mn(2+)</name>
        <dbReference type="ChEBI" id="CHEBI:29035"/>
    </cofactor>
    <text evidence="20">Binds 2 divalent metal cations per subunit. Magnesium or manganese.</text>
</comment>
<comment type="function">
    <text evidence="18 20">Catalyzes the conversion of GTP to 2,5-diamino-6-ribosylamino-4(3H)-pyrimidinone 5'-phosphate (DARP), formate and pyrophosphate.</text>
</comment>
<evidence type="ECO:0000256" key="20">
    <source>
        <dbReference type="HAMAP-Rule" id="MF_01283"/>
    </source>
</evidence>
<dbReference type="OrthoDB" id="9793111at2"/>
<dbReference type="GO" id="GO:0005829">
    <property type="term" value="C:cytosol"/>
    <property type="evidence" value="ECO:0007669"/>
    <property type="project" value="TreeGrafter"/>
</dbReference>
<feature type="region of interest" description="GTP cyclohydrolase II" evidence="20">
    <location>
        <begin position="202"/>
        <end position="406"/>
    </location>
</feature>
<comment type="cofactor">
    <cofactor evidence="20">
        <name>Zn(2+)</name>
        <dbReference type="ChEBI" id="CHEBI:29105"/>
    </cofactor>
    <text evidence="20">Binds 1 zinc ion per subunit.</text>
</comment>
<feature type="site" description="Essential for DHBP synthase activity" evidence="20">
    <location>
        <position position="164"/>
    </location>
</feature>
<keyword evidence="8 20" id="KW-0686">Riboflavin biosynthesis</keyword>
<dbReference type="AlphaFoldDB" id="A0A432PDJ0"/>
<dbReference type="NCBIfam" id="TIGR00506">
    <property type="entry name" value="ribB"/>
    <property type="match status" value="1"/>
</dbReference>
<dbReference type="GO" id="GO:0008686">
    <property type="term" value="F:3,4-dihydroxy-2-butanone-4-phosphate synthase activity"/>
    <property type="evidence" value="ECO:0007669"/>
    <property type="project" value="UniProtKB-UniRule"/>
</dbReference>
<dbReference type="InterPro" id="IPR017945">
    <property type="entry name" value="DHBP_synth_RibB-like_a/b_dom"/>
</dbReference>
<feature type="binding site" evidence="20">
    <location>
        <begin position="140"/>
        <end position="144"/>
    </location>
    <ligand>
        <name>D-ribulose 5-phosphate</name>
        <dbReference type="ChEBI" id="CHEBI:58121"/>
    </ligand>
</feature>
<name>A0A432PDJ0_9HYPH</name>
<dbReference type="InterPro" id="IPR000926">
    <property type="entry name" value="RibA"/>
</dbReference>
<dbReference type="PANTHER" id="PTHR21327">
    <property type="entry name" value="GTP CYCLOHYDROLASE II-RELATED"/>
    <property type="match status" value="1"/>
</dbReference>
<feature type="binding site" evidence="20">
    <location>
        <position position="256"/>
    </location>
    <ligand>
        <name>Zn(2+)</name>
        <dbReference type="ChEBI" id="CHEBI:29105"/>
        <note>catalytic</note>
    </ligand>
</feature>
<evidence type="ECO:0000256" key="9">
    <source>
        <dbReference type="ARBA" id="ARBA00022723"/>
    </source>
</evidence>
<feature type="binding site" evidence="20">
    <location>
        <position position="28"/>
    </location>
    <ligand>
        <name>Mg(2+)</name>
        <dbReference type="ChEBI" id="CHEBI:18420"/>
        <label>1</label>
    </ligand>
</feature>
<evidence type="ECO:0000256" key="15">
    <source>
        <dbReference type="ARBA" id="ARBA00023211"/>
    </source>
</evidence>
<feature type="active site" description="Nucleophile; for GTP cyclohydrolase activity" evidence="20">
    <location>
        <position position="331"/>
    </location>
</feature>
<dbReference type="FunFam" id="3.40.50.10990:FF:000001">
    <property type="entry name" value="Riboflavin biosynthesis protein RibBA"/>
    <property type="match status" value="1"/>
</dbReference>
<accession>A0A432PDJ0</accession>
<dbReference type="NCBIfam" id="TIGR00505">
    <property type="entry name" value="ribA"/>
    <property type="match status" value="1"/>
</dbReference>
<dbReference type="HAMAP" id="MF_00179">
    <property type="entry name" value="RibA"/>
    <property type="match status" value="1"/>
</dbReference>
<dbReference type="InterPro" id="IPR016299">
    <property type="entry name" value="Riboflavin_synth_RibBA"/>
</dbReference>
<gene>
    <name evidence="20" type="primary">ribBA</name>
    <name evidence="22" type="ORF">EFQ99_29630</name>
</gene>
<keyword evidence="12 20" id="KW-0862">Zinc</keyword>
<keyword evidence="13 20" id="KW-0460">Magnesium</keyword>
<feature type="binding site" evidence="20">
    <location>
        <begin position="295"/>
        <end position="297"/>
    </location>
    <ligand>
        <name>GTP</name>
        <dbReference type="ChEBI" id="CHEBI:37565"/>
    </ligand>
</feature>
<evidence type="ECO:0000256" key="3">
    <source>
        <dbReference type="ARBA" id="ARBA00002284"/>
    </source>
</evidence>
<dbReference type="EMBL" id="RJTH01000015">
    <property type="protein sequence ID" value="RUM20487.1"/>
    <property type="molecule type" value="Genomic_DNA"/>
</dbReference>
<keyword evidence="17 20" id="KW-0511">Multifunctional enzyme</keyword>
<keyword evidence="15 20" id="KW-0464">Manganese</keyword>
<evidence type="ECO:0000256" key="18">
    <source>
        <dbReference type="ARBA" id="ARBA00043932"/>
    </source>
</evidence>
<keyword evidence="11 20" id="KW-0378">Hydrolase</keyword>
<dbReference type="Proteomes" id="UP000278823">
    <property type="component" value="Unassembled WGS sequence"/>
</dbReference>
<feature type="binding site" evidence="20">
    <location>
        <position position="28"/>
    </location>
    <ligand>
        <name>Mg(2+)</name>
        <dbReference type="ChEBI" id="CHEBI:18420"/>
        <label>2</label>
    </ligand>
</feature>